<name>A0A1D1VDU4_RAMVA</name>
<comment type="caution">
    <text evidence="11">The sequence shown here is derived from an EMBL/GenBank/DDBJ whole genome shotgun (WGS) entry which is preliminary data.</text>
</comment>
<proteinExistence type="inferred from homology"/>
<evidence type="ECO:0000256" key="2">
    <source>
        <dbReference type="ARBA" id="ARBA00008000"/>
    </source>
</evidence>
<evidence type="ECO:0000256" key="7">
    <source>
        <dbReference type="ARBA" id="ARBA00039639"/>
    </source>
</evidence>
<feature type="domain" description="FAD-binding PCMH-type" evidence="10">
    <location>
        <begin position="89"/>
        <end position="269"/>
    </location>
</feature>
<dbReference type="STRING" id="947166.A0A1D1VDU4"/>
<dbReference type="InterPro" id="IPR036318">
    <property type="entry name" value="FAD-bd_PCMH-like_sf"/>
</dbReference>
<dbReference type="InterPro" id="IPR016171">
    <property type="entry name" value="Vanillyl_alc_oxidase_C-sub2"/>
</dbReference>
<evidence type="ECO:0000256" key="4">
    <source>
        <dbReference type="ARBA" id="ARBA00022827"/>
    </source>
</evidence>
<evidence type="ECO:0000256" key="5">
    <source>
        <dbReference type="ARBA" id="ARBA00023002"/>
    </source>
</evidence>
<evidence type="ECO:0000256" key="3">
    <source>
        <dbReference type="ARBA" id="ARBA00022630"/>
    </source>
</evidence>
<dbReference type="Proteomes" id="UP000186922">
    <property type="component" value="Unassembled WGS sequence"/>
</dbReference>
<dbReference type="Pfam" id="PF01565">
    <property type="entry name" value="FAD_binding_4"/>
    <property type="match status" value="1"/>
</dbReference>
<dbReference type="FunFam" id="3.30.465.10:FF:000001">
    <property type="entry name" value="D-2-hydroxyglutarate dehydrogenase, mitochondrial"/>
    <property type="match status" value="1"/>
</dbReference>
<comment type="function">
    <text evidence="8">Catalyzes the oxidation of D-2-hydroxyglutarate (D-2-HG) to alpha-ketoglutarate. Also catalyzes the oxidation of other D-2-hydroxyacids, such as D-malate (D-MAL) and D-lactate (D-LAC). Exhibits high activities towards D-2-HG and D-MAL but a very weak activity towards D-LAC.</text>
</comment>
<keyword evidence="4" id="KW-0274">FAD</keyword>
<dbReference type="FunFam" id="3.30.43.10:FF:000002">
    <property type="entry name" value="D-2-hydroxyglutarate dehydrogenase, mitochondrial"/>
    <property type="match status" value="1"/>
</dbReference>
<dbReference type="Gene3D" id="1.10.45.10">
    <property type="entry name" value="Vanillyl-alcohol Oxidase, Chain A, domain 4"/>
    <property type="match status" value="1"/>
</dbReference>
<protein>
    <recommendedName>
        <fullName evidence="7">D-2-hydroxyglutarate dehydrogenase, mitochondrial</fullName>
        <ecNumber evidence="6">1.1.99.39</ecNumber>
    </recommendedName>
</protein>
<dbReference type="InterPro" id="IPR016166">
    <property type="entry name" value="FAD-bd_PCMH"/>
</dbReference>
<organism evidence="11 12">
    <name type="scientific">Ramazzottius varieornatus</name>
    <name type="common">Water bear</name>
    <name type="synonym">Tardigrade</name>
    <dbReference type="NCBI Taxonomy" id="947166"/>
    <lineage>
        <taxon>Eukaryota</taxon>
        <taxon>Metazoa</taxon>
        <taxon>Ecdysozoa</taxon>
        <taxon>Tardigrada</taxon>
        <taxon>Eutardigrada</taxon>
        <taxon>Parachela</taxon>
        <taxon>Hypsibioidea</taxon>
        <taxon>Ramazzottiidae</taxon>
        <taxon>Ramazzottius</taxon>
    </lineage>
</organism>
<evidence type="ECO:0000256" key="1">
    <source>
        <dbReference type="ARBA" id="ARBA00001974"/>
    </source>
</evidence>
<dbReference type="OrthoDB" id="5332616at2759"/>
<dbReference type="Pfam" id="PF02913">
    <property type="entry name" value="FAD-oxidase_C"/>
    <property type="match status" value="1"/>
</dbReference>
<dbReference type="InterPro" id="IPR016169">
    <property type="entry name" value="FAD-bd_PCMH_sub2"/>
</dbReference>
<dbReference type="SUPFAM" id="SSF55103">
    <property type="entry name" value="FAD-linked oxidases, C-terminal domain"/>
    <property type="match status" value="1"/>
</dbReference>
<dbReference type="PANTHER" id="PTHR43716">
    <property type="entry name" value="D-2-HYDROXYGLUTARATE DEHYDROGENASE, MITOCHONDRIAL"/>
    <property type="match status" value="1"/>
</dbReference>
<dbReference type="FunFam" id="3.30.70.2740:FF:000002">
    <property type="entry name" value="D-2-hydroxyglutarate dehydrogenase mitochondrial"/>
    <property type="match status" value="1"/>
</dbReference>
<dbReference type="FunFam" id="3.30.70.2190:FF:000001">
    <property type="entry name" value="D-2-hydroxyglutarate dehydrogenase mitochondrial"/>
    <property type="match status" value="1"/>
</dbReference>
<keyword evidence="5" id="KW-0560">Oxidoreductase</keyword>
<dbReference type="GO" id="GO:0071949">
    <property type="term" value="F:FAD binding"/>
    <property type="evidence" value="ECO:0007669"/>
    <property type="project" value="InterPro"/>
</dbReference>
<evidence type="ECO:0000256" key="8">
    <source>
        <dbReference type="ARBA" id="ARBA00045410"/>
    </source>
</evidence>
<dbReference type="FunFam" id="1.10.45.10:FF:000001">
    <property type="entry name" value="D-lactate dehydrogenase mitochondrial"/>
    <property type="match status" value="1"/>
</dbReference>
<dbReference type="AlphaFoldDB" id="A0A1D1VDU4"/>
<dbReference type="PANTHER" id="PTHR43716:SF1">
    <property type="entry name" value="D-2-HYDROXYGLUTARATE DEHYDROGENASE, MITOCHONDRIAL"/>
    <property type="match status" value="1"/>
</dbReference>
<evidence type="ECO:0000256" key="6">
    <source>
        <dbReference type="ARBA" id="ARBA00039003"/>
    </source>
</evidence>
<dbReference type="InterPro" id="IPR004113">
    <property type="entry name" value="FAD-bd_oxidored_4_C"/>
</dbReference>
<dbReference type="Gene3D" id="3.30.70.2190">
    <property type="match status" value="1"/>
</dbReference>
<accession>A0A1D1VDU4</accession>
<dbReference type="GO" id="GO:0005739">
    <property type="term" value="C:mitochondrion"/>
    <property type="evidence" value="ECO:0007669"/>
    <property type="project" value="TreeGrafter"/>
</dbReference>
<dbReference type="InterPro" id="IPR051264">
    <property type="entry name" value="FAD-oxidored/transferase_4"/>
</dbReference>
<keyword evidence="3" id="KW-0285">Flavoprotein</keyword>
<reference evidence="11 12" key="1">
    <citation type="journal article" date="2016" name="Nat. Commun.">
        <title>Extremotolerant tardigrade genome and improved radiotolerance of human cultured cells by tardigrade-unique protein.</title>
        <authorList>
            <person name="Hashimoto T."/>
            <person name="Horikawa D.D."/>
            <person name="Saito Y."/>
            <person name="Kuwahara H."/>
            <person name="Kozuka-Hata H."/>
            <person name="Shin-I T."/>
            <person name="Minakuchi Y."/>
            <person name="Ohishi K."/>
            <person name="Motoyama A."/>
            <person name="Aizu T."/>
            <person name="Enomoto A."/>
            <person name="Kondo K."/>
            <person name="Tanaka S."/>
            <person name="Hara Y."/>
            <person name="Koshikawa S."/>
            <person name="Sagara H."/>
            <person name="Miura T."/>
            <person name="Yokobori S."/>
            <person name="Miyagawa K."/>
            <person name="Suzuki Y."/>
            <person name="Kubo T."/>
            <person name="Oyama M."/>
            <person name="Kohara Y."/>
            <person name="Fujiyama A."/>
            <person name="Arakawa K."/>
            <person name="Katayama T."/>
            <person name="Toyoda A."/>
            <person name="Kunieda T."/>
        </authorList>
    </citation>
    <scope>NUCLEOTIDE SEQUENCE [LARGE SCALE GENOMIC DNA]</scope>
    <source>
        <strain evidence="11 12">YOKOZUNA-1</strain>
    </source>
</reference>
<evidence type="ECO:0000313" key="12">
    <source>
        <dbReference type="Proteomes" id="UP000186922"/>
    </source>
</evidence>
<gene>
    <name evidence="11" type="primary">RvY_08412-1</name>
    <name evidence="11" type="synonym">RvY_08412.1</name>
    <name evidence="11" type="ORF">RvY_08412</name>
</gene>
<comment type="similarity">
    <text evidence="2">Belongs to the FAD-binding oxidoreductase/transferase type 4 family.</text>
</comment>
<dbReference type="InterPro" id="IPR016167">
    <property type="entry name" value="FAD-bd_PCMH_sub1"/>
</dbReference>
<dbReference type="EC" id="1.1.99.39" evidence="6"/>
<evidence type="ECO:0000256" key="9">
    <source>
        <dbReference type="ARBA" id="ARBA00049267"/>
    </source>
</evidence>
<evidence type="ECO:0000259" key="10">
    <source>
        <dbReference type="PROSITE" id="PS51387"/>
    </source>
</evidence>
<comment type="cofactor">
    <cofactor evidence="1">
        <name>FAD</name>
        <dbReference type="ChEBI" id="CHEBI:57692"/>
    </cofactor>
</comment>
<dbReference type="Gene3D" id="3.30.43.10">
    <property type="entry name" value="Uridine Diphospho-n-acetylenolpyruvylglucosamine Reductase, domain 2"/>
    <property type="match status" value="1"/>
</dbReference>
<dbReference type="Gene3D" id="3.30.465.10">
    <property type="match status" value="1"/>
</dbReference>
<dbReference type="InterPro" id="IPR016164">
    <property type="entry name" value="FAD-linked_Oxase-like_C"/>
</dbReference>
<evidence type="ECO:0000313" key="11">
    <source>
        <dbReference type="EMBL" id="GAU97053.1"/>
    </source>
</evidence>
<dbReference type="InterPro" id="IPR006094">
    <property type="entry name" value="Oxid_FAD_bind_N"/>
</dbReference>
<dbReference type="SUPFAM" id="SSF56176">
    <property type="entry name" value="FAD-binding/transporter-associated domain-like"/>
    <property type="match status" value="1"/>
</dbReference>
<comment type="catalytic activity">
    <reaction evidence="9">
        <text>(R)-malate + A = oxaloacetate + AH2</text>
        <dbReference type="Rhea" id="RHEA:67460"/>
        <dbReference type="ChEBI" id="CHEBI:13193"/>
        <dbReference type="ChEBI" id="CHEBI:15588"/>
        <dbReference type="ChEBI" id="CHEBI:16452"/>
        <dbReference type="ChEBI" id="CHEBI:17499"/>
    </reaction>
    <physiologicalReaction direction="left-to-right" evidence="9">
        <dbReference type="Rhea" id="RHEA:67461"/>
    </physiologicalReaction>
</comment>
<dbReference type="EMBL" id="BDGG01000004">
    <property type="protein sequence ID" value="GAU97053.1"/>
    <property type="molecule type" value="Genomic_DNA"/>
</dbReference>
<keyword evidence="12" id="KW-1185">Reference proteome</keyword>
<dbReference type="GO" id="GO:0051990">
    <property type="term" value="F:(R)-2-hydroxyglutarate dehydrogenase activity"/>
    <property type="evidence" value="ECO:0007669"/>
    <property type="project" value="UniProtKB-EC"/>
</dbReference>
<sequence length="517" mass="57602">MLSFTFLKYMDVAPRISGLLSQRKCSGLPSRCASMFRVPFTADRYNVRRRDYAKLSEDDLRVFRDIVGDSGVVTGPEDLEFYNVDWLRICRGQSTVALRPKTTQQLSDILKHCNTRKLAVCPQGGNTGLVGGSVPVFDEVVLSLNLMNHIESLDTVSGTLISQAGAVLETLENYASERGRVVPLDLGAKGSCQIGGNVATNAGGLRFLRYGSLHSNVLGLETVLADGTILPFGTNMRKDNTGYHLHHSFIGSEGTLGVITQVALLCPPKPSSVSLCFLGLNSFEDVLKCYDETSKALTDILSAFEFLDTECYTTSYQEHNVSPPLKPFPFYVMIEVSGWNAEGDTNRVSSLVETLMNKNLVIHGTIVNEPSHMLSLWKIREGVAEALTRRGYVYKYDLSIPKREMYNLVEDVRKRMGSSVESCSGYGHLGDNNLHLNIVTKDYYPEVTKQLEPYIFEWTRKHKGSVSAEHGLGFKKRNVMQYSQSPQAIKLMQRMKELYDPNGILNPYKVLPDSFPS</sequence>
<dbReference type="PROSITE" id="PS51387">
    <property type="entry name" value="FAD_PCMH"/>
    <property type="match status" value="1"/>
</dbReference>
<dbReference type="Gene3D" id="3.30.70.2740">
    <property type="match status" value="1"/>
</dbReference>